<keyword evidence="5" id="KW-1185">Reference proteome</keyword>
<comment type="caution">
    <text evidence="1">Lacks conserved residue(s) required for the propagation of feature annotation.</text>
</comment>
<dbReference type="PROSITE" id="PS50026">
    <property type="entry name" value="EGF_3"/>
    <property type="match status" value="1"/>
</dbReference>
<evidence type="ECO:0000259" key="3">
    <source>
        <dbReference type="PROSITE" id="PS50026"/>
    </source>
</evidence>
<evidence type="ECO:0000313" key="4">
    <source>
        <dbReference type="EMBL" id="KAK7482327.1"/>
    </source>
</evidence>
<reference evidence="4 5" key="1">
    <citation type="journal article" date="2023" name="Sci. Data">
        <title>Genome assembly of the Korean intertidal mud-creeper Batillaria attramentaria.</title>
        <authorList>
            <person name="Patra A.K."/>
            <person name="Ho P.T."/>
            <person name="Jun S."/>
            <person name="Lee S.J."/>
            <person name="Kim Y."/>
            <person name="Won Y.J."/>
        </authorList>
    </citation>
    <scope>NUCLEOTIDE SEQUENCE [LARGE SCALE GENOMIC DNA]</scope>
    <source>
        <strain evidence="4">Wonlab-2016</strain>
    </source>
</reference>
<proteinExistence type="predicted"/>
<feature type="signal peptide" evidence="2">
    <location>
        <begin position="1"/>
        <end position="21"/>
    </location>
</feature>
<gene>
    <name evidence="4" type="ORF">BaRGS_00026455</name>
</gene>
<dbReference type="Proteomes" id="UP001519460">
    <property type="component" value="Unassembled WGS sequence"/>
</dbReference>
<name>A0ABD0K6A9_9CAEN</name>
<feature type="chain" id="PRO_5044770588" description="EGF-like domain-containing protein" evidence="2">
    <location>
        <begin position="22"/>
        <end position="340"/>
    </location>
</feature>
<dbReference type="EMBL" id="JACVVK020000247">
    <property type="protein sequence ID" value="KAK7482327.1"/>
    <property type="molecule type" value="Genomic_DNA"/>
</dbReference>
<dbReference type="InterPro" id="IPR000742">
    <property type="entry name" value="EGF"/>
</dbReference>
<dbReference type="PROSITE" id="PS01186">
    <property type="entry name" value="EGF_2"/>
    <property type="match status" value="1"/>
</dbReference>
<keyword evidence="2" id="KW-0732">Signal</keyword>
<evidence type="ECO:0000313" key="5">
    <source>
        <dbReference type="Proteomes" id="UP001519460"/>
    </source>
</evidence>
<dbReference type="SMART" id="SM00181">
    <property type="entry name" value="EGF"/>
    <property type="match status" value="3"/>
</dbReference>
<keyword evidence="1" id="KW-0245">EGF-like domain</keyword>
<sequence>MTLRGLGLLFVVLLARTGSNFYNIQPFPQCTHSNTDPAAARVLECFPDTHRELHTCPHGYSRTERRTCVLPADTANTIDASYPSSREERKASFQDPSNCTNGKTCGFSGTCANGTCTCAKPLMAYNGVCATDLNYRYTGYCDETTDERCVFGIDKRFCYGHALCKCKDGRFRPLYIDMCVSDSFEAPNCSDMTNCPPPGTCNNKRNMCSCAPGYFAWGETCVTWYYRTQTACKAELDRGNCDRYSARCHGVHTCVCRSYAIAYGNNCRATKFLMGRYACSVGTGCSEGNGVCAGLGAHKKCYCNPGYVAEQIRGTDQWKCTRGQALQQPMDRSGRVHHHV</sequence>
<evidence type="ECO:0000256" key="1">
    <source>
        <dbReference type="PROSITE-ProRule" id="PRU00076"/>
    </source>
</evidence>
<dbReference type="AlphaFoldDB" id="A0ABD0K6A9"/>
<evidence type="ECO:0000256" key="2">
    <source>
        <dbReference type="SAM" id="SignalP"/>
    </source>
</evidence>
<feature type="domain" description="EGF-like" evidence="3">
    <location>
        <begin position="185"/>
        <end position="222"/>
    </location>
</feature>
<organism evidence="4 5">
    <name type="scientific">Batillaria attramentaria</name>
    <dbReference type="NCBI Taxonomy" id="370345"/>
    <lineage>
        <taxon>Eukaryota</taxon>
        <taxon>Metazoa</taxon>
        <taxon>Spiralia</taxon>
        <taxon>Lophotrochozoa</taxon>
        <taxon>Mollusca</taxon>
        <taxon>Gastropoda</taxon>
        <taxon>Caenogastropoda</taxon>
        <taxon>Sorbeoconcha</taxon>
        <taxon>Cerithioidea</taxon>
        <taxon>Batillariidae</taxon>
        <taxon>Batillaria</taxon>
    </lineage>
</organism>
<protein>
    <recommendedName>
        <fullName evidence="3">EGF-like domain-containing protein</fullName>
    </recommendedName>
</protein>
<accession>A0ABD0K6A9</accession>
<comment type="caution">
    <text evidence="4">The sequence shown here is derived from an EMBL/GenBank/DDBJ whole genome shotgun (WGS) entry which is preliminary data.</text>
</comment>